<dbReference type="GO" id="GO:0008758">
    <property type="term" value="F:UDP-2,3-diacylglucosamine hydrolase activity"/>
    <property type="evidence" value="ECO:0007669"/>
    <property type="project" value="TreeGrafter"/>
</dbReference>
<dbReference type="PANTHER" id="PTHR31302:SF31">
    <property type="entry name" value="PHOSPHODIESTERASE YAEI"/>
    <property type="match status" value="1"/>
</dbReference>
<evidence type="ECO:0000313" key="5">
    <source>
        <dbReference type="Proteomes" id="UP000034076"/>
    </source>
</evidence>
<dbReference type="GO" id="GO:0046872">
    <property type="term" value="F:metal ion binding"/>
    <property type="evidence" value="ECO:0007669"/>
    <property type="project" value="UniProtKB-KW"/>
</dbReference>
<organism evidence="4 5">
    <name type="scientific">Christensenella hongkongensis</name>
    <dbReference type="NCBI Taxonomy" id="270498"/>
    <lineage>
        <taxon>Bacteria</taxon>
        <taxon>Bacillati</taxon>
        <taxon>Bacillota</taxon>
        <taxon>Clostridia</taxon>
        <taxon>Christensenellales</taxon>
        <taxon>Christensenellaceae</taxon>
        <taxon>Christensenella</taxon>
    </lineage>
</organism>
<comment type="caution">
    <text evidence="4">The sequence shown here is derived from an EMBL/GenBank/DDBJ whole genome shotgun (WGS) entry which is preliminary data.</text>
</comment>
<gene>
    <name evidence="4" type="ORF">CHK_2129</name>
</gene>
<dbReference type="GO" id="GO:0009245">
    <property type="term" value="P:lipid A biosynthetic process"/>
    <property type="evidence" value="ECO:0007669"/>
    <property type="project" value="TreeGrafter"/>
</dbReference>
<evidence type="ECO:0000313" key="4">
    <source>
        <dbReference type="EMBL" id="KKI50066.1"/>
    </source>
</evidence>
<sequence>MFNNNTVQITSYGILSDKVKSGVVVAHLSDLHEKEFGEKNGQLFDKVSGLMPDIIAITGDMVAHGHQKEIDAQYTRQFAREVAGIAPAYFVTGNHERNFDGRVEDIMEDQGITVLRSGDIRTVEVGRSEVNLSGMDDITFDNVDVLKSVDVFTRREQGFNIFLAHRPEYYPLYLHKNIDLVLSGHTHAGQIRFPKIGAFAMSGQGFMPKYVEGEFTDGATTMIISRGLGSSGYPKIRINNPPELVAVYIEPDPKEQV</sequence>
<dbReference type="GO" id="GO:0016020">
    <property type="term" value="C:membrane"/>
    <property type="evidence" value="ECO:0007669"/>
    <property type="project" value="GOC"/>
</dbReference>
<dbReference type="Pfam" id="PF00149">
    <property type="entry name" value="Metallophos"/>
    <property type="match status" value="1"/>
</dbReference>
<dbReference type="AlphaFoldDB" id="A0A0M2NGJ1"/>
<dbReference type="InterPro" id="IPR004843">
    <property type="entry name" value="Calcineurin-like_PHP"/>
</dbReference>
<dbReference type="RefSeq" id="WP_052740519.1">
    <property type="nucleotide sequence ID" value="NZ_JAXDTA010000182.1"/>
</dbReference>
<protein>
    <submittedName>
        <fullName evidence="4">Phosphoesterase</fullName>
    </submittedName>
</protein>
<dbReference type="PANTHER" id="PTHR31302">
    <property type="entry name" value="TRANSMEMBRANE PROTEIN WITH METALLOPHOSPHOESTERASE DOMAIN-RELATED"/>
    <property type="match status" value="1"/>
</dbReference>
<evidence type="ECO:0000256" key="2">
    <source>
        <dbReference type="ARBA" id="ARBA00022801"/>
    </source>
</evidence>
<name>A0A0M2NGJ1_9FIRM</name>
<keyword evidence="5" id="KW-1185">Reference proteome</keyword>
<dbReference type="Gene3D" id="3.60.21.10">
    <property type="match status" value="1"/>
</dbReference>
<proteinExistence type="predicted"/>
<reference evidence="4 5" key="1">
    <citation type="submission" date="2015-04" db="EMBL/GenBank/DDBJ databases">
        <title>Draft genome sequence of bacteremic isolate Catabacter hongkongensis type strain HKU16T.</title>
        <authorList>
            <person name="Lau S.K."/>
            <person name="Teng J.L."/>
            <person name="Huang Y."/>
            <person name="Curreem S.O."/>
            <person name="Tsui S.K."/>
            <person name="Woo P.C."/>
        </authorList>
    </citation>
    <scope>NUCLEOTIDE SEQUENCE [LARGE SCALE GENOMIC DNA]</scope>
    <source>
        <strain evidence="4 5">HKU16</strain>
    </source>
</reference>
<evidence type="ECO:0000256" key="1">
    <source>
        <dbReference type="ARBA" id="ARBA00022723"/>
    </source>
</evidence>
<dbReference type="SUPFAM" id="SSF56300">
    <property type="entry name" value="Metallo-dependent phosphatases"/>
    <property type="match status" value="1"/>
</dbReference>
<keyword evidence="2" id="KW-0378">Hydrolase</keyword>
<dbReference type="InterPro" id="IPR029052">
    <property type="entry name" value="Metallo-depent_PP-like"/>
</dbReference>
<dbReference type="STRING" id="270498.CHK_2129"/>
<feature type="domain" description="Calcineurin-like phosphoesterase" evidence="3">
    <location>
        <begin position="25"/>
        <end position="188"/>
    </location>
</feature>
<dbReference type="EMBL" id="LAYJ01000112">
    <property type="protein sequence ID" value="KKI50066.1"/>
    <property type="molecule type" value="Genomic_DNA"/>
</dbReference>
<keyword evidence="1" id="KW-0479">Metal-binding</keyword>
<dbReference type="InterPro" id="IPR051158">
    <property type="entry name" value="Metallophosphoesterase_sf"/>
</dbReference>
<accession>A0A0M2NGJ1</accession>
<dbReference type="Proteomes" id="UP000034076">
    <property type="component" value="Unassembled WGS sequence"/>
</dbReference>
<dbReference type="OrthoDB" id="9780884at2"/>
<evidence type="ECO:0000259" key="3">
    <source>
        <dbReference type="Pfam" id="PF00149"/>
    </source>
</evidence>